<protein>
    <submittedName>
        <fullName evidence="1">Uncharacterized protein</fullName>
    </submittedName>
</protein>
<proteinExistence type="predicted"/>
<gene>
    <name evidence="1" type="ORF">MILUP08_43959</name>
</gene>
<accession>I0L5E5</accession>
<organism evidence="1 2">
    <name type="scientific">Micromonospora lupini str. Lupac 08</name>
    <dbReference type="NCBI Taxonomy" id="1150864"/>
    <lineage>
        <taxon>Bacteria</taxon>
        <taxon>Bacillati</taxon>
        <taxon>Actinomycetota</taxon>
        <taxon>Actinomycetes</taxon>
        <taxon>Micromonosporales</taxon>
        <taxon>Micromonosporaceae</taxon>
        <taxon>Micromonospora</taxon>
    </lineage>
</organism>
<name>I0L5E5_9ACTN</name>
<dbReference type="Proteomes" id="UP000003448">
    <property type="component" value="Unassembled WGS sequence"/>
</dbReference>
<evidence type="ECO:0000313" key="1">
    <source>
        <dbReference type="EMBL" id="CCH19042.1"/>
    </source>
</evidence>
<comment type="caution">
    <text evidence="1">The sequence shown here is derived from an EMBL/GenBank/DDBJ whole genome shotgun (WGS) entry which is preliminary data.</text>
</comment>
<dbReference type="AlphaFoldDB" id="I0L5E5"/>
<sequence length="60" mass="6457">MPAAPPQLRALVTGRPSPGDLLAIDGHTSVQFGGDRALRQLIWSSRMVRCRGACSHSTRT</sequence>
<keyword evidence="2" id="KW-1185">Reference proteome</keyword>
<dbReference type="EMBL" id="CAIE01000031">
    <property type="protein sequence ID" value="CCH19042.1"/>
    <property type="molecule type" value="Genomic_DNA"/>
</dbReference>
<reference evidence="2" key="1">
    <citation type="journal article" date="2012" name="J. Bacteriol.">
        <title>Genome Sequence of Micromonospora lupini Lupac 08, Isolated from Root Nodules of Lupinus angustifolius.</title>
        <authorList>
            <person name="Alonso-Vega P."/>
            <person name="Normand P."/>
            <person name="Bacigalupe R."/>
            <person name="Pujic P."/>
            <person name="Lajus A."/>
            <person name="Vallenet D."/>
            <person name="Carro L."/>
            <person name="Coll P."/>
            <person name="Trujillo M.E."/>
        </authorList>
    </citation>
    <scope>NUCLEOTIDE SEQUENCE [LARGE SCALE GENOMIC DNA]</scope>
    <source>
        <strain evidence="2">Lupac 08</strain>
    </source>
</reference>
<evidence type="ECO:0000313" key="2">
    <source>
        <dbReference type="Proteomes" id="UP000003448"/>
    </source>
</evidence>